<dbReference type="Pfam" id="PF04616">
    <property type="entry name" value="Glyco_hydro_43"/>
    <property type="match status" value="1"/>
</dbReference>
<dbReference type="GO" id="GO:0004553">
    <property type="term" value="F:hydrolase activity, hydrolyzing O-glycosyl compounds"/>
    <property type="evidence" value="ECO:0007669"/>
    <property type="project" value="InterPro"/>
</dbReference>
<dbReference type="Gene3D" id="2.115.10.20">
    <property type="entry name" value="Glycosyl hydrolase domain, family 43"/>
    <property type="match status" value="1"/>
</dbReference>
<evidence type="ECO:0000313" key="9">
    <source>
        <dbReference type="EMBL" id="MBB4045165.1"/>
    </source>
</evidence>
<evidence type="ECO:0000256" key="6">
    <source>
        <dbReference type="PIRSR" id="PIRSR606710-1"/>
    </source>
</evidence>
<feature type="site" description="Important for catalytic activity, responsible for pKa modulation of the active site Glu and correct orientation of both the proton donor and substrate" evidence="7">
    <location>
        <position position="260"/>
    </location>
</feature>
<protein>
    <submittedName>
        <fullName evidence="9">GH43 family beta-xylosidase</fullName>
    </submittedName>
</protein>
<comment type="similarity">
    <text evidence="1 8">Belongs to the glycosyl hydrolase 43 family.</text>
</comment>
<evidence type="ECO:0000256" key="3">
    <source>
        <dbReference type="ARBA" id="ARBA00022801"/>
    </source>
</evidence>
<evidence type="ECO:0000256" key="4">
    <source>
        <dbReference type="ARBA" id="ARBA00023277"/>
    </source>
</evidence>
<evidence type="ECO:0000256" key="5">
    <source>
        <dbReference type="ARBA" id="ARBA00023295"/>
    </source>
</evidence>
<evidence type="ECO:0000256" key="7">
    <source>
        <dbReference type="PIRSR" id="PIRSR606710-2"/>
    </source>
</evidence>
<dbReference type="GO" id="GO:0045493">
    <property type="term" value="P:xylan catabolic process"/>
    <property type="evidence" value="ECO:0007669"/>
    <property type="project" value="UniProtKB-KW"/>
</dbReference>
<keyword evidence="3 8" id="KW-0378">Hydrolase</keyword>
<dbReference type="InterPro" id="IPR023296">
    <property type="entry name" value="Glyco_hydro_beta-prop_sf"/>
</dbReference>
<keyword evidence="10" id="KW-1185">Reference proteome</keyword>
<evidence type="ECO:0000256" key="2">
    <source>
        <dbReference type="ARBA" id="ARBA00022651"/>
    </source>
</evidence>
<reference evidence="9" key="1">
    <citation type="submission" date="2020-08" db="EMBL/GenBank/DDBJ databases">
        <title>Genomic Encyclopedia of Type Strains, Phase IV (KMG-IV): sequencing the most valuable type-strain genomes for metagenomic binning, comparative biology and taxonomic classification.</title>
        <authorList>
            <person name="Goeker M."/>
        </authorList>
    </citation>
    <scope>NUCLEOTIDE SEQUENCE [LARGE SCALE GENOMIC DNA]</scope>
    <source>
        <strain evidence="9">DSM 105720</strain>
    </source>
</reference>
<dbReference type="Proteomes" id="UP000560658">
    <property type="component" value="Unassembled WGS sequence"/>
</dbReference>
<feature type="active site" description="Proton acceptor" evidence="6">
    <location>
        <position position="158"/>
    </location>
</feature>
<keyword evidence="2" id="KW-0624">Polysaccharide degradation</keyword>
<keyword evidence="4" id="KW-0119">Carbohydrate metabolism</keyword>
<dbReference type="PANTHER" id="PTHR43772:SF2">
    <property type="entry name" value="PUTATIVE (AFU_ORTHOLOGUE AFUA_2G04480)-RELATED"/>
    <property type="match status" value="1"/>
</dbReference>
<comment type="caution">
    <text evidence="9">The sequence shown here is derived from an EMBL/GenBank/DDBJ whole genome shotgun (WGS) entry which is preliminary data.</text>
</comment>
<evidence type="ECO:0000313" key="10">
    <source>
        <dbReference type="Proteomes" id="UP000560658"/>
    </source>
</evidence>
<dbReference type="CDD" id="cd08991">
    <property type="entry name" value="GH43_HoAraf43-like"/>
    <property type="match status" value="1"/>
</dbReference>
<name>A0A840D976_9BACE</name>
<dbReference type="AlphaFoldDB" id="A0A840D976"/>
<evidence type="ECO:0000256" key="8">
    <source>
        <dbReference type="RuleBase" id="RU361187"/>
    </source>
</evidence>
<keyword evidence="2" id="KW-0858">Xylan degradation</keyword>
<dbReference type="PANTHER" id="PTHR43772">
    <property type="entry name" value="ENDO-1,4-BETA-XYLANASE"/>
    <property type="match status" value="1"/>
</dbReference>
<evidence type="ECO:0000256" key="1">
    <source>
        <dbReference type="ARBA" id="ARBA00009865"/>
    </source>
</evidence>
<organism evidence="9 10">
    <name type="scientific">Bacteroides reticulotermitis</name>
    <dbReference type="NCBI Taxonomy" id="1133319"/>
    <lineage>
        <taxon>Bacteria</taxon>
        <taxon>Pseudomonadati</taxon>
        <taxon>Bacteroidota</taxon>
        <taxon>Bacteroidia</taxon>
        <taxon>Bacteroidales</taxon>
        <taxon>Bacteroidaceae</taxon>
        <taxon>Bacteroides</taxon>
    </lineage>
</organism>
<accession>A0A840D976</accession>
<proteinExistence type="inferred from homology"/>
<feature type="active site" description="Proton donor" evidence="6">
    <location>
        <position position="320"/>
    </location>
</feature>
<dbReference type="EMBL" id="JACIER010000013">
    <property type="protein sequence ID" value="MBB4045165.1"/>
    <property type="molecule type" value="Genomic_DNA"/>
</dbReference>
<sequence>MKRKMIQMIQRIGFVAGVVCLMACGGSDDSLPTGEEPDKGEPVPTIAEPVTNLTARETAKANELQLGWKNPSGTAAVEITYVSEVENSTPTTLYARTNGAGSMTYLLKLPTYEIYRIDVVAIDNRGKRSEKTTITGKPAKEDAIDPSVIVDYTLPIADPFVLYHGGKYYAYGTRVNGFEVYISKDLKQWKRNDIKALSPENSWGTRWYWAPEVYYVKSKNLFYMFYSVDEHICVATAISPEGPFVQSIKKPIVENEKGIDTSLFIDDDGTAYLYYVRFTSGNVIWVAEMNDDLQSIKTETLTKCISVESPWEKIQGTIAEGPSLLKRGSTYYLIYSANHYESQDYAVGYATSSSPKGPWKKYTGNPILRRDKPAASGLVGTGHGAPFICADGSYKYIYHAHGSTTSVGPRTSYINDFNFSENGTISISGEAIKPVVVK</sequence>
<dbReference type="InterPro" id="IPR006710">
    <property type="entry name" value="Glyco_hydro_43"/>
</dbReference>
<dbReference type="InterPro" id="IPR052176">
    <property type="entry name" value="Glycosyl_Hydrlase_43_Enz"/>
</dbReference>
<keyword evidence="5 8" id="KW-0326">Glycosidase</keyword>
<dbReference type="SUPFAM" id="SSF75005">
    <property type="entry name" value="Arabinanase/levansucrase/invertase"/>
    <property type="match status" value="1"/>
</dbReference>
<gene>
    <name evidence="9" type="ORF">GGR06_002976</name>
</gene>